<name>A0A336MSE1_CULSO</name>
<feature type="transmembrane region" description="Helical" evidence="12">
    <location>
        <begin position="99"/>
        <end position="120"/>
    </location>
</feature>
<feature type="transmembrane region" description="Helical" evidence="12">
    <location>
        <begin position="231"/>
        <end position="254"/>
    </location>
</feature>
<dbReference type="PROSITE" id="PS50283">
    <property type="entry name" value="NA_SOLUT_SYMP_3"/>
    <property type="match status" value="2"/>
</dbReference>
<dbReference type="AlphaFoldDB" id="A0A336MSE1"/>
<feature type="transmembrane region" description="Helical" evidence="12">
    <location>
        <begin position="171"/>
        <end position="196"/>
    </location>
</feature>
<keyword evidence="5 12" id="KW-0812">Transmembrane</keyword>
<evidence type="ECO:0000256" key="8">
    <source>
        <dbReference type="ARBA" id="ARBA00023065"/>
    </source>
</evidence>
<dbReference type="PANTHER" id="PTHR42985:SF5">
    <property type="entry name" value="FI02094P-RELATED"/>
    <property type="match status" value="1"/>
</dbReference>
<proteinExistence type="inferred from homology"/>
<keyword evidence="10" id="KW-0739">Sodium transport</keyword>
<evidence type="ECO:0000256" key="6">
    <source>
        <dbReference type="ARBA" id="ARBA00022989"/>
    </source>
</evidence>
<keyword evidence="6 12" id="KW-1133">Transmembrane helix</keyword>
<dbReference type="Pfam" id="PF00474">
    <property type="entry name" value="SSF"/>
    <property type="match status" value="2"/>
</dbReference>
<keyword evidence="3" id="KW-0813">Transport</keyword>
<keyword evidence="7" id="KW-0915">Sodium</keyword>
<evidence type="ECO:0000256" key="12">
    <source>
        <dbReference type="SAM" id="Phobius"/>
    </source>
</evidence>
<protein>
    <submittedName>
        <fullName evidence="13">CSON003951 protein</fullName>
    </submittedName>
</protein>
<dbReference type="GO" id="GO:0005886">
    <property type="term" value="C:plasma membrane"/>
    <property type="evidence" value="ECO:0007669"/>
    <property type="project" value="UniProtKB-SubCell"/>
</dbReference>
<keyword evidence="4" id="KW-1003">Cell membrane</keyword>
<accession>A0A336MSE1</accession>
<evidence type="ECO:0000256" key="3">
    <source>
        <dbReference type="ARBA" id="ARBA00022448"/>
    </source>
</evidence>
<dbReference type="GO" id="GO:0015293">
    <property type="term" value="F:symporter activity"/>
    <property type="evidence" value="ECO:0007669"/>
    <property type="project" value="TreeGrafter"/>
</dbReference>
<evidence type="ECO:0000256" key="10">
    <source>
        <dbReference type="ARBA" id="ARBA00023201"/>
    </source>
</evidence>
<dbReference type="Gene3D" id="1.20.1730.10">
    <property type="entry name" value="Sodium/glucose cotransporter"/>
    <property type="match status" value="2"/>
</dbReference>
<feature type="transmembrane region" description="Helical" evidence="12">
    <location>
        <begin position="20"/>
        <end position="39"/>
    </location>
</feature>
<keyword evidence="8" id="KW-0406">Ion transport</keyword>
<dbReference type="InterPro" id="IPR038377">
    <property type="entry name" value="Na/Glc_symporter_sf"/>
</dbReference>
<organism evidence="13">
    <name type="scientific">Culicoides sonorensis</name>
    <name type="common">Biting midge</name>
    <dbReference type="NCBI Taxonomy" id="179676"/>
    <lineage>
        <taxon>Eukaryota</taxon>
        <taxon>Metazoa</taxon>
        <taxon>Ecdysozoa</taxon>
        <taxon>Arthropoda</taxon>
        <taxon>Hexapoda</taxon>
        <taxon>Insecta</taxon>
        <taxon>Pterygota</taxon>
        <taxon>Neoptera</taxon>
        <taxon>Endopterygota</taxon>
        <taxon>Diptera</taxon>
        <taxon>Nematocera</taxon>
        <taxon>Chironomoidea</taxon>
        <taxon>Ceratopogonidae</taxon>
        <taxon>Ceratopogoninae</taxon>
        <taxon>Culicoides</taxon>
        <taxon>Monoculicoides</taxon>
    </lineage>
</organism>
<reference evidence="13" key="1">
    <citation type="submission" date="2018-07" db="EMBL/GenBank/DDBJ databases">
        <authorList>
            <person name="Quirk P.G."/>
            <person name="Krulwich T.A."/>
        </authorList>
    </citation>
    <scope>NUCLEOTIDE SEQUENCE</scope>
</reference>
<gene>
    <name evidence="13" type="primary">CSON003951</name>
</gene>
<evidence type="ECO:0000256" key="2">
    <source>
        <dbReference type="ARBA" id="ARBA00006434"/>
    </source>
</evidence>
<evidence type="ECO:0000256" key="7">
    <source>
        <dbReference type="ARBA" id="ARBA00023053"/>
    </source>
</evidence>
<comment type="subcellular location">
    <subcellularLocation>
        <location evidence="1">Cell membrane</location>
        <topology evidence="1">Multi-pass membrane protein</topology>
    </subcellularLocation>
</comment>
<dbReference type="EMBL" id="UFQT01001759">
    <property type="protein sequence ID" value="SSX31683.1"/>
    <property type="molecule type" value="Genomic_DNA"/>
</dbReference>
<evidence type="ECO:0000256" key="1">
    <source>
        <dbReference type="ARBA" id="ARBA00004651"/>
    </source>
</evidence>
<dbReference type="InterPro" id="IPR051163">
    <property type="entry name" value="Sodium:Solute_Symporter_SSF"/>
</dbReference>
<evidence type="ECO:0000256" key="11">
    <source>
        <dbReference type="RuleBase" id="RU362091"/>
    </source>
</evidence>
<dbReference type="VEuPathDB" id="VectorBase:CSON003951"/>
<comment type="similarity">
    <text evidence="2 11">Belongs to the sodium:solute symporter (SSF) (TC 2.A.21) family.</text>
</comment>
<evidence type="ECO:0000256" key="5">
    <source>
        <dbReference type="ARBA" id="ARBA00022692"/>
    </source>
</evidence>
<dbReference type="GO" id="GO:0006814">
    <property type="term" value="P:sodium ion transport"/>
    <property type="evidence" value="ECO:0007669"/>
    <property type="project" value="UniProtKB-KW"/>
</dbReference>
<feature type="transmembrane region" description="Helical" evidence="12">
    <location>
        <begin position="434"/>
        <end position="451"/>
    </location>
</feature>
<feature type="transmembrane region" description="Helical" evidence="12">
    <location>
        <begin position="275"/>
        <end position="294"/>
    </location>
</feature>
<sequence length="452" mass="50521">MTIDVSEVSKTLQRFSWPDYMVFLLMLMSCMIIGVYFGWKDHRKHKHHRARRGSEALDYLVGGRKMQVFPVAMSLVASFISGISLLGTSTEIYVYGTQYCYIFIAIVLTGVVLHYVYLPVYHELQLTSTYEMLWLPIVCYVIHWVGSNAAQQAQIQRFFSLSTLRKARVALWIFIIASIIIKIICVYNGLLLYATYHDCDPLTTKLAKAKDQLMPLLVMRVLGDYPGLPGLFISGIFSAALSSLSTGLNSLAAVTLEDFIKPFFPNLSEATTAKIMRFSVVIYGIISISMVFIVEKLGAVLQLSASLSGMSMGPLLGIFTLGLFFPWINSKSALTGGISSFLIMGFVCFRAQSEIAKGYIDPSAKPTSIDGCDYSFANSSLLMSMTTLQPKTITNTSSSNQLSFYYYSLFGTTLTVLIANLSYLERRFDKRIRLFGSISYLLTSVCTLIFYR</sequence>
<dbReference type="PANTHER" id="PTHR42985">
    <property type="entry name" value="SODIUM-COUPLED MONOCARBOXYLATE TRANSPORTER"/>
    <property type="match status" value="1"/>
</dbReference>
<evidence type="ECO:0000313" key="13">
    <source>
        <dbReference type="EMBL" id="SSX31683.1"/>
    </source>
</evidence>
<keyword evidence="9 12" id="KW-0472">Membrane</keyword>
<feature type="transmembrane region" description="Helical" evidence="12">
    <location>
        <begin position="300"/>
        <end position="325"/>
    </location>
</feature>
<evidence type="ECO:0000256" key="9">
    <source>
        <dbReference type="ARBA" id="ARBA00023136"/>
    </source>
</evidence>
<feature type="transmembrane region" description="Helical" evidence="12">
    <location>
        <begin position="68"/>
        <end position="87"/>
    </location>
</feature>
<feature type="transmembrane region" description="Helical" evidence="12">
    <location>
        <begin position="404"/>
        <end position="422"/>
    </location>
</feature>
<dbReference type="InterPro" id="IPR001734">
    <property type="entry name" value="Na/solute_symporter"/>
</dbReference>
<feature type="transmembrane region" description="Helical" evidence="12">
    <location>
        <begin position="132"/>
        <end position="150"/>
    </location>
</feature>
<evidence type="ECO:0000256" key="4">
    <source>
        <dbReference type="ARBA" id="ARBA00022475"/>
    </source>
</evidence>